<evidence type="ECO:0000256" key="8">
    <source>
        <dbReference type="PIRSR" id="PIRSR639901-2"/>
    </source>
</evidence>
<dbReference type="SUPFAM" id="SSF53756">
    <property type="entry name" value="UDP-Glycosyltransferase/glycogen phosphorylase"/>
    <property type="match status" value="1"/>
</dbReference>
<evidence type="ECO:0000256" key="7">
    <source>
        <dbReference type="PIRSR" id="PIRSR639901-1"/>
    </source>
</evidence>
<comment type="caution">
    <text evidence="11">The sequence shown here is derived from an EMBL/GenBank/DDBJ whole genome shotgun (WGS) entry which is preliminary data.</text>
</comment>
<dbReference type="Pfam" id="PF04413">
    <property type="entry name" value="Glycos_transf_N"/>
    <property type="match status" value="1"/>
</dbReference>
<dbReference type="InterPro" id="IPR007507">
    <property type="entry name" value="Glycos_transf_N"/>
</dbReference>
<evidence type="ECO:0000256" key="5">
    <source>
        <dbReference type="ARBA" id="ARBA00031445"/>
    </source>
</evidence>
<evidence type="ECO:0000256" key="4">
    <source>
        <dbReference type="ARBA" id="ARBA00022679"/>
    </source>
</evidence>
<dbReference type="Gene3D" id="3.40.50.11720">
    <property type="entry name" value="3-Deoxy-D-manno-octulosonic-acid transferase, N-terminal domain"/>
    <property type="match status" value="1"/>
</dbReference>
<gene>
    <name evidence="11" type="ORF">ENG14_03165</name>
</gene>
<comment type="function">
    <text evidence="9">Involved in lipopolysaccharide (LPS) biosynthesis. Catalyzes the transfer of 3-deoxy-D-manno-octulosonate (Kdo) residue(s) from CMP-Kdo to lipid IV(A), the tetraacyldisaccharide-1,4'-bisphosphate precursor of lipid A.</text>
</comment>
<dbReference type="Gene3D" id="3.40.50.2000">
    <property type="entry name" value="Glycogen Phosphorylase B"/>
    <property type="match status" value="1"/>
</dbReference>
<protein>
    <recommendedName>
        <fullName evidence="3 9">3-deoxy-D-manno-octulosonic acid transferase</fullName>
        <shortName evidence="9">Kdo transferase</shortName>
        <ecNumber evidence="2 9">2.4.99.12</ecNumber>
    </recommendedName>
    <alternativeName>
        <fullName evidence="5 9">Lipid IV(A) 3-deoxy-D-manno-octulosonic acid transferase</fullName>
    </alternativeName>
</protein>
<comment type="subcellular location">
    <subcellularLocation>
        <location evidence="9">Cell membrane</location>
    </subcellularLocation>
</comment>
<keyword evidence="9" id="KW-1003">Cell membrane</keyword>
<evidence type="ECO:0000256" key="1">
    <source>
        <dbReference type="ARBA" id="ARBA00004713"/>
    </source>
</evidence>
<feature type="domain" description="3-deoxy-D-manno-octulosonic-acid transferase N-terminal" evidence="10">
    <location>
        <begin position="41"/>
        <end position="208"/>
    </location>
</feature>
<dbReference type="PANTHER" id="PTHR42755:SF1">
    <property type="entry name" value="3-DEOXY-D-MANNO-OCTULOSONIC ACID TRANSFERASE, MITOCHONDRIAL-RELATED"/>
    <property type="match status" value="1"/>
</dbReference>
<keyword evidence="4 9" id="KW-0808">Transferase</keyword>
<comment type="pathway">
    <text evidence="1 9">Bacterial outer membrane biogenesis; LPS core biosynthesis.</text>
</comment>
<dbReference type="EC" id="2.4.99.12" evidence="2 9"/>
<dbReference type="GO" id="GO:0043842">
    <property type="term" value="F:Kdo transferase activity"/>
    <property type="evidence" value="ECO:0007669"/>
    <property type="project" value="UniProtKB-EC"/>
</dbReference>
<dbReference type="GO" id="GO:0005886">
    <property type="term" value="C:plasma membrane"/>
    <property type="evidence" value="ECO:0007669"/>
    <property type="project" value="UniProtKB-SubCell"/>
</dbReference>
<accession>A0A7C0WRX5</accession>
<dbReference type="GO" id="GO:0009245">
    <property type="term" value="P:lipid A biosynthetic process"/>
    <property type="evidence" value="ECO:0007669"/>
    <property type="project" value="TreeGrafter"/>
</dbReference>
<proteinExistence type="inferred from homology"/>
<feature type="site" description="Transition state stabilizer" evidence="8">
    <location>
        <position position="206"/>
    </location>
</feature>
<dbReference type="AlphaFoldDB" id="A0A7C0WRX5"/>
<name>A0A7C0WRX5_9BACT</name>
<evidence type="ECO:0000256" key="6">
    <source>
        <dbReference type="ARBA" id="ARBA00049183"/>
    </source>
</evidence>
<reference evidence="11" key="1">
    <citation type="journal article" date="2020" name="mSystems">
        <title>Genome- and Community-Level Interaction Insights into Carbon Utilization and Element Cycling Functions of Hydrothermarchaeota in Hydrothermal Sediment.</title>
        <authorList>
            <person name="Zhou Z."/>
            <person name="Liu Y."/>
            <person name="Xu W."/>
            <person name="Pan J."/>
            <person name="Luo Z.H."/>
            <person name="Li M."/>
        </authorList>
    </citation>
    <scope>NUCLEOTIDE SEQUENCE [LARGE SCALE GENOMIC DNA]</scope>
    <source>
        <strain evidence="11">HyVt-19</strain>
    </source>
</reference>
<feature type="site" description="Transition state stabilizer" evidence="8">
    <location>
        <position position="127"/>
    </location>
</feature>
<evidence type="ECO:0000259" key="10">
    <source>
        <dbReference type="Pfam" id="PF04413"/>
    </source>
</evidence>
<evidence type="ECO:0000313" key="11">
    <source>
        <dbReference type="EMBL" id="HDL89884.1"/>
    </source>
</evidence>
<evidence type="ECO:0000256" key="3">
    <source>
        <dbReference type="ARBA" id="ARBA00019077"/>
    </source>
</evidence>
<comment type="similarity">
    <text evidence="9">Belongs to the glycosyltransferase group 1 family.</text>
</comment>
<evidence type="ECO:0000256" key="2">
    <source>
        <dbReference type="ARBA" id="ARBA00012621"/>
    </source>
</evidence>
<dbReference type="InterPro" id="IPR039901">
    <property type="entry name" value="Kdotransferase"/>
</dbReference>
<dbReference type="UniPathway" id="UPA00958"/>
<feature type="active site" description="Proton acceptor" evidence="7">
    <location>
        <position position="59"/>
    </location>
</feature>
<dbReference type="Proteomes" id="UP000886355">
    <property type="component" value="Unassembled WGS sequence"/>
</dbReference>
<dbReference type="GO" id="GO:0009244">
    <property type="term" value="P:lipopolysaccharide core region biosynthetic process"/>
    <property type="evidence" value="ECO:0007669"/>
    <property type="project" value="UniProtKB-UniRule"/>
</dbReference>
<dbReference type="InterPro" id="IPR038107">
    <property type="entry name" value="Glycos_transf_N_sf"/>
</dbReference>
<keyword evidence="9" id="KW-0448">Lipopolysaccharide biosynthesis</keyword>
<evidence type="ECO:0000256" key="9">
    <source>
        <dbReference type="RuleBase" id="RU365103"/>
    </source>
</evidence>
<organism evidence="11">
    <name type="scientific">Thermodesulforhabdus norvegica</name>
    <dbReference type="NCBI Taxonomy" id="39841"/>
    <lineage>
        <taxon>Bacteria</taxon>
        <taxon>Pseudomonadati</taxon>
        <taxon>Thermodesulfobacteriota</taxon>
        <taxon>Syntrophobacteria</taxon>
        <taxon>Syntrophobacterales</taxon>
        <taxon>Thermodesulforhabdaceae</taxon>
        <taxon>Thermodesulforhabdus</taxon>
    </lineage>
</organism>
<dbReference type="EMBL" id="DQZW01000147">
    <property type="protein sequence ID" value="HDL89884.1"/>
    <property type="molecule type" value="Genomic_DNA"/>
</dbReference>
<comment type="catalytic activity">
    <reaction evidence="6 9">
        <text>lipid IVA (E. coli) + CMP-3-deoxy-beta-D-manno-octulosonate = alpha-Kdo-(2-&gt;6)-lipid IVA (E. coli) + CMP + H(+)</text>
        <dbReference type="Rhea" id="RHEA:28066"/>
        <dbReference type="ChEBI" id="CHEBI:15378"/>
        <dbReference type="ChEBI" id="CHEBI:58603"/>
        <dbReference type="ChEBI" id="CHEBI:60364"/>
        <dbReference type="ChEBI" id="CHEBI:60377"/>
        <dbReference type="ChEBI" id="CHEBI:85987"/>
        <dbReference type="EC" id="2.4.99.12"/>
    </reaction>
</comment>
<keyword evidence="9" id="KW-0472">Membrane</keyword>
<dbReference type="PANTHER" id="PTHR42755">
    <property type="entry name" value="3-DEOXY-MANNO-OCTULOSONATE CYTIDYLYLTRANSFERASE"/>
    <property type="match status" value="1"/>
</dbReference>
<sequence>MNPISLSIYNLLWMLAWYPTKAYLKLRKRSWHLSRFESPTIHDSASNQVAWIHALSLGEVMTSIPLVTAFSNKKWTVLFSTTTKSGYQTAQAKLGQLCNEIFVLPVDAPWLTRKLCRVRPNMCIIVETDIWPNLLNTLKKNGVPVYLVNARMRPSSWKFYHLLHQMGLNMFDELDVILTASEVDVPVYASCRSFFPNRVKFMGNLKWDAALLNRSDKKEIDNLKRQLRLEASRSVWIAGSIHYGEEEKILQTHKRIMSHFSDALLIVAPRKLEIVPVLTEKCHRLGLAFELRTTSNTITPKTNVFVLDTFGELSKFYGLADCAFVGGSLVPFGGHNPFEAAVYGIPVCWGPYAYNFSDATANLEASKSGKTVYSEDELFDFVMGSLQRTNIVPLPFSPEPLSISNRIFQFLTSAVNRSYEQ</sequence>